<name>A0ABS3LV59_9PROT</name>
<protein>
    <submittedName>
        <fullName evidence="3">Tautomerase family protein</fullName>
    </submittedName>
</protein>
<dbReference type="RefSeq" id="WP_207881149.1">
    <property type="nucleotide sequence ID" value="NZ_JAFVMF010000008.1"/>
</dbReference>
<dbReference type="InterPro" id="IPR014347">
    <property type="entry name" value="Tautomerase/MIF_sf"/>
</dbReference>
<dbReference type="PIRSF" id="PIRSF037799">
    <property type="entry name" value="Tautomer_YdcE_prd"/>
    <property type="match status" value="1"/>
</dbReference>
<dbReference type="Proteomes" id="UP000664771">
    <property type="component" value="Unassembled WGS sequence"/>
</dbReference>
<dbReference type="Pfam" id="PF01361">
    <property type="entry name" value="Tautomerase"/>
    <property type="match status" value="1"/>
</dbReference>
<dbReference type="EMBL" id="JAFVMF010000008">
    <property type="protein sequence ID" value="MBO1359805.1"/>
    <property type="molecule type" value="Genomic_DNA"/>
</dbReference>
<accession>A0ABS3LV59</accession>
<dbReference type="Gene3D" id="3.30.429.10">
    <property type="entry name" value="Macrophage Migration Inhibitory Factor"/>
    <property type="match status" value="1"/>
</dbReference>
<keyword evidence="4" id="KW-1185">Reference proteome</keyword>
<sequence>MPHVIIKLWPGQSEQKKLRLAEAITENVTAILGYGNDAVSISFEEVQPPDWRNQVYLPDIVQKESHLYKKPGYSM</sequence>
<organism evidence="3 4">
    <name type="scientific">Acetobacter sacchari</name>
    <dbReference type="NCBI Taxonomy" id="2661687"/>
    <lineage>
        <taxon>Bacteria</taxon>
        <taxon>Pseudomonadati</taxon>
        <taxon>Pseudomonadota</taxon>
        <taxon>Alphaproteobacteria</taxon>
        <taxon>Acetobacterales</taxon>
        <taxon>Acetobacteraceae</taxon>
        <taxon>Acetobacter</taxon>
    </lineage>
</organism>
<evidence type="ECO:0000313" key="3">
    <source>
        <dbReference type="EMBL" id="MBO1359805.1"/>
    </source>
</evidence>
<evidence type="ECO:0000256" key="1">
    <source>
        <dbReference type="ARBA" id="ARBA00023235"/>
    </source>
</evidence>
<comment type="caution">
    <text evidence="3">The sequence shown here is derived from an EMBL/GenBank/DDBJ whole genome shotgun (WGS) entry which is preliminary data.</text>
</comment>
<feature type="domain" description="4-oxalocrotonate tautomerase-like" evidence="2">
    <location>
        <begin position="2"/>
        <end position="51"/>
    </location>
</feature>
<proteinExistence type="predicted"/>
<evidence type="ECO:0000313" key="4">
    <source>
        <dbReference type="Proteomes" id="UP000664771"/>
    </source>
</evidence>
<keyword evidence="1" id="KW-0413">Isomerase</keyword>
<dbReference type="InterPro" id="IPR004370">
    <property type="entry name" value="4-OT-like_dom"/>
</dbReference>
<dbReference type="InterPro" id="IPR017284">
    <property type="entry name" value="Tautomerase_PptA"/>
</dbReference>
<gene>
    <name evidence="3" type="ORF">J2D73_08360</name>
</gene>
<reference evidence="3 4" key="1">
    <citation type="submission" date="2021-03" db="EMBL/GenBank/DDBJ databases">
        <title>The complete genome sequence of Acetobacter sacchari TBRC 11175.</title>
        <authorList>
            <person name="Charoenyingcharoen P."/>
            <person name="Yukphan P."/>
        </authorList>
    </citation>
    <scope>NUCLEOTIDE SEQUENCE [LARGE SCALE GENOMIC DNA]</scope>
    <source>
        <strain evidence="3 4">TBRC 11175</strain>
    </source>
</reference>
<dbReference type="SUPFAM" id="SSF55331">
    <property type="entry name" value="Tautomerase/MIF"/>
    <property type="match status" value="1"/>
</dbReference>
<evidence type="ECO:0000259" key="2">
    <source>
        <dbReference type="Pfam" id="PF01361"/>
    </source>
</evidence>